<dbReference type="AlphaFoldDB" id="A0A4D6LDL0"/>
<accession>A0A4D6LDL0</accession>
<proteinExistence type="predicted"/>
<protein>
    <submittedName>
        <fullName evidence="1">Uncharacterized protein</fullName>
    </submittedName>
</protein>
<dbReference type="Proteomes" id="UP000501690">
    <property type="component" value="Linkage Group LG3"/>
</dbReference>
<gene>
    <name evidence="1" type="ORF">DEO72_LG3g1216</name>
</gene>
<dbReference type="EMBL" id="CP039347">
    <property type="protein sequence ID" value="QCD86691.1"/>
    <property type="molecule type" value="Genomic_DNA"/>
</dbReference>
<dbReference type="PANTHER" id="PTHR46058:SF26">
    <property type="entry name" value="PROTEIN BREVIS RADIX-LIKE 1"/>
    <property type="match status" value="1"/>
</dbReference>
<dbReference type="InterPro" id="IPR044532">
    <property type="entry name" value="BRX-like"/>
</dbReference>
<keyword evidence="2" id="KW-1185">Reference proteome</keyword>
<organism evidence="1 2">
    <name type="scientific">Vigna unguiculata</name>
    <name type="common">Cowpea</name>
    <dbReference type="NCBI Taxonomy" id="3917"/>
    <lineage>
        <taxon>Eukaryota</taxon>
        <taxon>Viridiplantae</taxon>
        <taxon>Streptophyta</taxon>
        <taxon>Embryophyta</taxon>
        <taxon>Tracheophyta</taxon>
        <taxon>Spermatophyta</taxon>
        <taxon>Magnoliopsida</taxon>
        <taxon>eudicotyledons</taxon>
        <taxon>Gunneridae</taxon>
        <taxon>Pentapetalae</taxon>
        <taxon>rosids</taxon>
        <taxon>fabids</taxon>
        <taxon>Fabales</taxon>
        <taxon>Fabaceae</taxon>
        <taxon>Papilionoideae</taxon>
        <taxon>50 kb inversion clade</taxon>
        <taxon>NPAAA clade</taxon>
        <taxon>indigoferoid/millettioid clade</taxon>
        <taxon>Phaseoleae</taxon>
        <taxon>Vigna</taxon>
    </lineage>
</organism>
<sequence>MLKPNLRFIDIAMFAHLKDMVLKFSASYKQCRPCTGSSTYKKGQRPYPDFDTISEGVSYPYIGGASSASTPAWDFTSSYLPGGRPDQIFMGGLNGDRTSRGPESTPACDVVVEEEDETKDWMAQVEPGVHITFVSLLMREMISKEVASAQKWLGENYDRIMKLFNVQRFNRQDLNTPSRSENEDHMGRCIVVNDVE</sequence>
<dbReference type="PANTHER" id="PTHR46058">
    <property type="entry name" value="PROTEIN BREVIS RADIX-LIKE 1"/>
    <property type="match status" value="1"/>
</dbReference>
<reference evidence="1 2" key="1">
    <citation type="submission" date="2019-04" db="EMBL/GenBank/DDBJ databases">
        <title>An improved genome assembly and genetic linkage map for asparagus bean, Vigna unguiculata ssp. sesquipedialis.</title>
        <authorList>
            <person name="Xia Q."/>
            <person name="Zhang R."/>
            <person name="Dong Y."/>
        </authorList>
    </citation>
    <scope>NUCLEOTIDE SEQUENCE [LARGE SCALE GENOMIC DNA]</scope>
    <source>
        <tissue evidence="1">Leaf</tissue>
    </source>
</reference>
<name>A0A4D6LDL0_VIGUN</name>
<evidence type="ECO:0000313" key="2">
    <source>
        <dbReference type="Proteomes" id="UP000501690"/>
    </source>
</evidence>
<evidence type="ECO:0000313" key="1">
    <source>
        <dbReference type="EMBL" id="QCD86691.1"/>
    </source>
</evidence>